<keyword evidence="1" id="KW-0472">Membrane</keyword>
<sequence>MSQIDTETKYAVLGHDPAGLTCHWSASCQVIKKKQPEVWPSGMLPFVFFLVLHNLLGEMSKYVPHFEVDNFGMILIF</sequence>
<name>A0AAD3Y2U9_NEPGR</name>
<comment type="caution">
    <text evidence="2">The sequence shown here is derived from an EMBL/GenBank/DDBJ whole genome shotgun (WGS) entry which is preliminary data.</text>
</comment>
<keyword evidence="1" id="KW-0812">Transmembrane</keyword>
<reference evidence="2" key="1">
    <citation type="submission" date="2023-05" db="EMBL/GenBank/DDBJ databases">
        <title>Nepenthes gracilis genome sequencing.</title>
        <authorList>
            <person name="Fukushima K."/>
        </authorList>
    </citation>
    <scope>NUCLEOTIDE SEQUENCE</scope>
    <source>
        <strain evidence="2">SING2019-196</strain>
    </source>
</reference>
<evidence type="ECO:0000256" key="1">
    <source>
        <dbReference type="SAM" id="Phobius"/>
    </source>
</evidence>
<organism evidence="2 3">
    <name type="scientific">Nepenthes gracilis</name>
    <name type="common">Slender pitcher plant</name>
    <dbReference type="NCBI Taxonomy" id="150966"/>
    <lineage>
        <taxon>Eukaryota</taxon>
        <taxon>Viridiplantae</taxon>
        <taxon>Streptophyta</taxon>
        <taxon>Embryophyta</taxon>
        <taxon>Tracheophyta</taxon>
        <taxon>Spermatophyta</taxon>
        <taxon>Magnoliopsida</taxon>
        <taxon>eudicotyledons</taxon>
        <taxon>Gunneridae</taxon>
        <taxon>Pentapetalae</taxon>
        <taxon>Caryophyllales</taxon>
        <taxon>Nepenthaceae</taxon>
        <taxon>Nepenthes</taxon>
    </lineage>
</organism>
<dbReference type="EMBL" id="BSYO01000033">
    <property type="protein sequence ID" value="GMH27417.1"/>
    <property type="molecule type" value="Genomic_DNA"/>
</dbReference>
<evidence type="ECO:0000313" key="3">
    <source>
        <dbReference type="Proteomes" id="UP001279734"/>
    </source>
</evidence>
<accession>A0AAD3Y2U9</accession>
<proteinExistence type="predicted"/>
<keyword evidence="3" id="KW-1185">Reference proteome</keyword>
<protein>
    <submittedName>
        <fullName evidence="2">Uncharacterized protein</fullName>
    </submittedName>
</protein>
<feature type="transmembrane region" description="Helical" evidence="1">
    <location>
        <begin position="38"/>
        <end position="56"/>
    </location>
</feature>
<gene>
    <name evidence="2" type="ORF">Nepgr_029260</name>
</gene>
<dbReference type="Proteomes" id="UP001279734">
    <property type="component" value="Unassembled WGS sequence"/>
</dbReference>
<keyword evidence="1" id="KW-1133">Transmembrane helix</keyword>
<dbReference type="AlphaFoldDB" id="A0AAD3Y2U9"/>
<evidence type="ECO:0000313" key="2">
    <source>
        <dbReference type="EMBL" id="GMH27417.1"/>
    </source>
</evidence>